<evidence type="ECO:0000313" key="2">
    <source>
        <dbReference type="Proteomes" id="UP000037239"/>
    </source>
</evidence>
<dbReference type="Proteomes" id="UP000037239">
    <property type="component" value="Unassembled WGS sequence"/>
</dbReference>
<evidence type="ECO:0008006" key="3">
    <source>
        <dbReference type="Google" id="ProtNLM"/>
    </source>
</evidence>
<accession>A0AB34T9H5</accession>
<sequence>MGMFTVDGAGRSWSADDDRLIATLDAGLRLKEQIVFSPDGRFLLDVDPVHLGALHASLDDGLPSYLHLPEPTEAWESSPEDWDWLQCHADRLMVSGDVSGSPSTVFDRLTAMGVDGLHAALRVRLLRDCARLACEFPLAYGLAVLQSRPKEFRMIDGMCPVHADSLWGWESVCAAPVFGARSNPLLGVAIGRAVRDGMIGFEHVQVGGRVVHVPMDVWLQADSMGVLVPFD</sequence>
<evidence type="ECO:0000313" key="1">
    <source>
        <dbReference type="EMBL" id="KOA49562.1"/>
    </source>
</evidence>
<comment type="caution">
    <text evidence="1">The sequence shown here is derived from an EMBL/GenBank/DDBJ whole genome shotgun (WGS) entry which is preliminary data.</text>
</comment>
<dbReference type="EMBL" id="AWFK01000008">
    <property type="protein sequence ID" value="KOA49562.1"/>
    <property type="molecule type" value="Genomic_DNA"/>
</dbReference>
<dbReference type="AlphaFoldDB" id="A0AB34T9H5"/>
<proteinExistence type="predicted"/>
<gene>
    <name evidence="1" type="ORF">BAAM0483_05300</name>
</gene>
<name>A0AB34T9H5_9BIFI</name>
<protein>
    <recommendedName>
        <fullName evidence="3">Aminomethyltransferase folate-binding domain-containing protein</fullName>
    </recommendedName>
</protein>
<reference evidence="1 2" key="1">
    <citation type="journal article" date="2015" name="Int J Genomics">
        <title>Comparative Genomics Revealed Genetic Diversity and Species/Strain-Level Differences in Carbohydrate Metabolism of Three Probiotic Bifidobacterial Species.</title>
        <authorList>
            <person name="Odamaki T."/>
            <person name="Horigome A."/>
            <person name="Sugahara H."/>
            <person name="Hashikura N."/>
            <person name="Minami J."/>
            <person name="Xiao J.Z."/>
            <person name="Abe F."/>
        </authorList>
    </citation>
    <scope>NUCLEOTIDE SEQUENCE [LARGE SCALE GENOMIC DNA]</scope>
    <source>
        <strain evidence="1 2">MCC 0483</strain>
    </source>
</reference>
<organism evidence="1 2">
    <name type="scientific">Bifidobacterium animalis subsp. animalis MCC 0483</name>
    <dbReference type="NCBI Taxonomy" id="1365955"/>
    <lineage>
        <taxon>Bacteria</taxon>
        <taxon>Bacillati</taxon>
        <taxon>Actinomycetota</taxon>
        <taxon>Actinomycetes</taxon>
        <taxon>Bifidobacteriales</taxon>
        <taxon>Bifidobacteriaceae</taxon>
        <taxon>Bifidobacterium</taxon>
    </lineage>
</organism>